<organism evidence="2 3">
    <name type="scientific">Cymbomonas tetramitiformis</name>
    <dbReference type="NCBI Taxonomy" id="36881"/>
    <lineage>
        <taxon>Eukaryota</taxon>
        <taxon>Viridiplantae</taxon>
        <taxon>Chlorophyta</taxon>
        <taxon>Pyramimonadophyceae</taxon>
        <taxon>Pyramimonadales</taxon>
        <taxon>Pyramimonadaceae</taxon>
        <taxon>Cymbomonas</taxon>
    </lineage>
</organism>
<feature type="compositionally biased region" description="Polar residues" evidence="1">
    <location>
        <begin position="945"/>
        <end position="955"/>
    </location>
</feature>
<dbReference type="Proteomes" id="UP001190700">
    <property type="component" value="Unassembled WGS sequence"/>
</dbReference>
<feature type="region of interest" description="Disordered" evidence="1">
    <location>
        <begin position="631"/>
        <end position="658"/>
    </location>
</feature>
<feature type="region of interest" description="Disordered" evidence="1">
    <location>
        <begin position="812"/>
        <end position="979"/>
    </location>
</feature>
<feature type="region of interest" description="Disordered" evidence="1">
    <location>
        <begin position="278"/>
        <end position="352"/>
    </location>
</feature>
<keyword evidence="3" id="KW-1185">Reference proteome</keyword>
<feature type="compositionally biased region" description="Low complexity" evidence="1">
    <location>
        <begin position="341"/>
        <end position="352"/>
    </location>
</feature>
<gene>
    <name evidence="2" type="ORF">CYMTET_10775</name>
</gene>
<dbReference type="EMBL" id="LGRX02003848">
    <property type="protein sequence ID" value="KAK3281425.1"/>
    <property type="molecule type" value="Genomic_DNA"/>
</dbReference>
<dbReference type="Gene3D" id="3.40.366.10">
    <property type="entry name" value="Malonyl-Coenzyme A Acyl Carrier Protein, domain 2"/>
    <property type="match status" value="1"/>
</dbReference>
<feature type="compositionally biased region" description="Basic residues" evidence="1">
    <location>
        <begin position="714"/>
        <end position="729"/>
    </location>
</feature>
<feature type="region of interest" description="Disordered" evidence="1">
    <location>
        <begin position="995"/>
        <end position="1049"/>
    </location>
</feature>
<name>A0AAE0GNH1_9CHLO</name>
<protein>
    <submittedName>
        <fullName evidence="2">Uncharacterized protein</fullName>
    </submittedName>
</protein>
<dbReference type="InterPro" id="IPR016035">
    <property type="entry name" value="Acyl_Trfase/lysoPLipase"/>
</dbReference>
<evidence type="ECO:0000313" key="3">
    <source>
        <dbReference type="Proteomes" id="UP001190700"/>
    </source>
</evidence>
<feature type="compositionally biased region" description="Polar residues" evidence="1">
    <location>
        <begin position="368"/>
        <end position="384"/>
    </location>
</feature>
<sequence>ESDLAEAPCWVAAGARGSPAGHGESWRYMVGEAQLPGSEVGGVVAEYSKFMEVPARKFAESLDDVCMRAHHIPWLSTSTGEYVAMDEPPSHLHWAAQITTPVLLEQGLCQLHKDGANIFVEIGVGNFMCTSGITCIAALPASTTEIKPVKAMWIPSVSQFGPSPMDAFHQVLAALQRKDVLQDNPIYEQLHGVPINPIFEHPGSRVVAASELLCLAETVTDEGRDPACSDLIDVANQLDSQEEVLAPPKVVGQVEDGRGRDPRRASWPLHAVPAEAAHAAAAAQTAAMPPEMGSEVTWEQQDECRRQASLDSRNVAASLRMEIEASKTPRQEPVEHEESDSSSSASSSSSSMSSYFSTFTAVSNRTLKTGSASHNSESSDSTGRQEAEASSAKSPPIPAPPQGNQRLHPAFGAESEDDVVNFTPKEAALAAAAMRRLASRRQSIAQHLSTVVDEAGPDGEREMTWAAERRGASSLSKAPSTDRNMDMDDAQASVLNPVTNPTLLTPRDLDGVIVSSPGKPPVLVPKLQLGATGSLLEFRPQDVTKQEAAESAMQSEVALAAPWQQQWADDESDNFSDQSESSNGMSSDSSGNDSMATASETSEMVRMNAGIDLDMERERARYMRKLKAHQAAVARGKTKRMEQTEITPASPPKSRASLSMPAIPVMDFSGLQEASQEQLASAVATARSMMDWHVMALSTALSSLQVESKDSKGHHGSRRSSRHSSRHSSRTVSPRSRATSVTNTPYITPRRGDEALSVTLEESPETSAASQQEVHGAEEGSLASPSRANNLGTSQPWIARGTSFTLAEYHPESAEETTMDAILSPRVTPRGRTPAERAVRPPKTAEGTTAEALLSPRATPRAWIPQERGRAAPAPGPAQPSDKGTRRLWDLPGDASPLLGPQVSKRSGSMPTEMAPRKAPRGDPPSNAQPDEMVSMKVPRGRPPQGSSAAATSQQDAERLAGGAENTEQDLAASAETAGGIEGQLARNISESLDMITSSGPATPSRDVTRTPPKASSGPCFPSSNPASGSKLDPASGSEMDPASGSKMAFPKLDLDSLEKHLLSNSSVITPRGPQTERGMQKRRSFNGLDFDTGLPSSARGHRPSKLWRQETVANVTMSEDVPKIPEDKVAATTEFMGKFSGSKDPTVRRAMMLLQKQINQDEEVIDQVSTLDDKLKIDEELRDSELVEQEEQPSLVERIPRVHHVLSAMLMTANMPMADSEAAFDLLQRLKTLTRRLNDPSVPLDLLDRSLVRDELQETLVKGLAAAMVFPDFMAAQLLHAATIGGGMHKVDQCGVVAAVVFSVMNDGGAGGHILRHEKPPGRSDGDGLALIFGWATADLESLKPIGELYRSWGFETMIVTLRPAKCITMWMMEQISRWAARPHVLHVPQVGGTYPMCFRLRGTYLLLG</sequence>
<comment type="caution">
    <text evidence="2">The sequence shown here is derived from an EMBL/GenBank/DDBJ whole genome shotgun (WGS) entry which is preliminary data.</text>
</comment>
<feature type="region of interest" description="Disordered" evidence="1">
    <location>
        <begin position="1067"/>
        <end position="1106"/>
    </location>
</feature>
<feature type="region of interest" description="Disordered" evidence="1">
    <location>
        <begin position="368"/>
        <end position="409"/>
    </location>
</feature>
<feature type="non-terminal residue" evidence="2">
    <location>
        <position position="1"/>
    </location>
</feature>
<reference evidence="2 3" key="1">
    <citation type="journal article" date="2015" name="Genome Biol. Evol.">
        <title>Comparative Genomics of a Bacterivorous Green Alga Reveals Evolutionary Causalities and Consequences of Phago-Mixotrophic Mode of Nutrition.</title>
        <authorList>
            <person name="Burns J.A."/>
            <person name="Paasch A."/>
            <person name="Narechania A."/>
            <person name="Kim E."/>
        </authorList>
    </citation>
    <scope>NUCLEOTIDE SEQUENCE [LARGE SCALE GENOMIC DNA]</scope>
    <source>
        <strain evidence="2 3">PLY_AMNH</strain>
    </source>
</reference>
<feature type="region of interest" description="Disordered" evidence="1">
    <location>
        <begin position="705"/>
        <end position="795"/>
    </location>
</feature>
<evidence type="ECO:0000256" key="1">
    <source>
        <dbReference type="SAM" id="MobiDB-lite"/>
    </source>
</evidence>
<dbReference type="SUPFAM" id="SSF52151">
    <property type="entry name" value="FabD/lysophospholipase-like"/>
    <property type="match status" value="1"/>
</dbReference>
<evidence type="ECO:0000313" key="2">
    <source>
        <dbReference type="EMBL" id="KAK3281425.1"/>
    </source>
</evidence>
<feature type="compositionally biased region" description="Basic and acidic residues" evidence="1">
    <location>
        <begin position="321"/>
        <end position="336"/>
    </location>
</feature>
<feature type="compositionally biased region" description="Polar residues" evidence="1">
    <location>
        <begin position="783"/>
        <end position="795"/>
    </location>
</feature>
<feature type="compositionally biased region" description="Low complexity" evidence="1">
    <location>
        <begin position="581"/>
        <end position="595"/>
    </location>
</feature>
<dbReference type="InterPro" id="IPR001227">
    <property type="entry name" value="Ac_transferase_dom_sf"/>
</dbReference>
<accession>A0AAE0GNH1</accession>
<feature type="compositionally biased region" description="Low complexity" evidence="1">
    <location>
        <begin position="278"/>
        <end position="287"/>
    </location>
</feature>
<feature type="region of interest" description="Disordered" evidence="1">
    <location>
        <begin position="546"/>
        <end position="605"/>
    </location>
</feature>
<dbReference type="GO" id="GO:0016740">
    <property type="term" value="F:transferase activity"/>
    <property type="evidence" value="ECO:0007669"/>
    <property type="project" value="InterPro"/>
</dbReference>
<proteinExistence type="predicted"/>